<dbReference type="Proteomes" id="UP000008544">
    <property type="component" value="Chromosome"/>
</dbReference>
<dbReference type="SUPFAM" id="SSF52540">
    <property type="entry name" value="P-loop containing nucleoside triphosphate hydrolases"/>
    <property type="match status" value="1"/>
</dbReference>
<dbReference type="STRING" id="477974.Daud_2076"/>
<reference evidence="1 2" key="2">
    <citation type="journal article" date="2008" name="Science">
        <title>Environmental genomics reveals a single-species ecosystem deep within Earth.</title>
        <authorList>
            <person name="Chivian D."/>
            <person name="Brodie E.L."/>
            <person name="Alm E.J."/>
            <person name="Culley D.E."/>
            <person name="Dehal P.S."/>
            <person name="Desantis T.Z."/>
            <person name="Gihring T.M."/>
            <person name="Lapidus A."/>
            <person name="Lin L.H."/>
            <person name="Lowry S.R."/>
            <person name="Moser D.P."/>
            <person name="Richardson P.M."/>
            <person name="Southam G."/>
            <person name="Wanger G."/>
            <person name="Pratt L.M."/>
            <person name="Andersen G.L."/>
            <person name="Hazen T.C."/>
            <person name="Brockman F.J."/>
            <person name="Arkin A.P."/>
            <person name="Onstott T.C."/>
        </authorList>
    </citation>
    <scope>NUCLEOTIDE SEQUENCE [LARGE SCALE GENOMIC DNA]</scope>
    <source>
        <strain evidence="1 2">MP104C</strain>
    </source>
</reference>
<accession>B1I6D4</accession>
<gene>
    <name evidence="1" type="ordered locus">Daud_2076</name>
</gene>
<sequence length="237" mass="24987">MPGSLVSPAAFWGFEVRRIRIVEAYVGEYAGGKSEVAVNRALELAREGEPVTLVDLDTVEPCYTLRPLQEELAAAGIHVVAWETRRTLGLGEAGGTLKAEARWVLRRPGHVIFDVGYGVGGARILNLVEGAEQEPSFTVLAVINASRPLTATVEDIAAHVRALGSVHALINNTHLGSETTAAVVQAGAALVAEAGRILGIPVAATTAPAAVAAQIGPRDAAGHPVRPLRRFMPRAFW</sequence>
<reference evidence="2" key="1">
    <citation type="submission" date="2007-10" db="EMBL/GenBank/DDBJ databases">
        <title>Complete sequence of chromosome of Desulforudis audaxviator MP104C.</title>
        <authorList>
            <person name="Copeland A."/>
            <person name="Lucas S."/>
            <person name="Lapidus A."/>
            <person name="Barry K."/>
            <person name="Glavina del Rio T."/>
            <person name="Dalin E."/>
            <person name="Tice H."/>
            <person name="Bruce D."/>
            <person name="Pitluck S."/>
            <person name="Lowry S.R."/>
            <person name="Larimer F."/>
            <person name="Land M.L."/>
            <person name="Hauser L."/>
            <person name="Kyrpides N."/>
            <person name="Ivanova N.N."/>
            <person name="Richardson P."/>
        </authorList>
    </citation>
    <scope>NUCLEOTIDE SEQUENCE [LARGE SCALE GENOMIC DNA]</scope>
    <source>
        <strain evidence="2">MP104C</strain>
    </source>
</reference>
<keyword evidence="2" id="KW-1185">Reference proteome</keyword>
<proteinExistence type="predicted"/>
<name>B1I6D4_DESAP</name>
<dbReference type="Gene3D" id="3.40.50.300">
    <property type="entry name" value="P-loop containing nucleotide triphosphate hydrolases"/>
    <property type="match status" value="1"/>
</dbReference>
<protein>
    <submittedName>
        <fullName evidence="1">Uncharacterized protein</fullName>
    </submittedName>
</protein>
<dbReference type="AlphaFoldDB" id="B1I6D4"/>
<dbReference type="eggNOG" id="COG1192">
    <property type="taxonomic scope" value="Bacteria"/>
</dbReference>
<evidence type="ECO:0000313" key="1">
    <source>
        <dbReference type="EMBL" id="ACA60565.1"/>
    </source>
</evidence>
<evidence type="ECO:0000313" key="2">
    <source>
        <dbReference type="Proteomes" id="UP000008544"/>
    </source>
</evidence>
<organism evidence="1 2">
    <name type="scientific">Desulforudis audaxviator (strain MP104C)</name>
    <dbReference type="NCBI Taxonomy" id="477974"/>
    <lineage>
        <taxon>Bacteria</taxon>
        <taxon>Bacillati</taxon>
        <taxon>Bacillota</taxon>
        <taxon>Clostridia</taxon>
        <taxon>Thermoanaerobacterales</taxon>
        <taxon>Candidatus Desulforudaceae</taxon>
        <taxon>Candidatus Desulforudis</taxon>
    </lineage>
</organism>
<dbReference type="KEGG" id="dau:Daud_2076"/>
<dbReference type="RefSeq" id="WP_012303140.1">
    <property type="nucleotide sequence ID" value="NC_010424.1"/>
</dbReference>
<dbReference type="EMBL" id="CP000860">
    <property type="protein sequence ID" value="ACA60565.1"/>
    <property type="molecule type" value="Genomic_DNA"/>
</dbReference>
<dbReference type="HOGENOM" id="CLU_084710_2_0_9"/>
<dbReference type="InterPro" id="IPR027417">
    <property type="entry name" value="P-loop_NTPase"/>
</dbReference>